<feature type="compositionally biased region" description="Low complexity" evidence="1">
    <location>
        <begin position="22"/>
        <end position="49"/>
    </location>
</feature>
<organism evidence="2">
    <name type="scientific">uncultured Acidimicrobiales bacterium</name>
    <dbReference type="NCBI Taxonomy" id="310071"/>
    <lineage>
        <taxon>Bacteria</taxon>
        <taxon>Bacillati</taxon>
        <taxon>Actinomycetota</taxon>
        <taxon>Acidimicrobiia</taxon>
        <taxon>Acidimicrobiales</taxon>
        <taxon>environmental samples</taxon>
    </lineage>
</organism>
<accession>A0A6J4H0T9</accession>
<gene>
    <name evidence="2" type="ORF">AVDCRST_MAG10-120</name>
</gene>
<reference evidence="2" key="1">
    <citation type="submission" date="2020-02" db="EMBL/GenBank/DDBJ databases">
        <authorList>
            <person name="Meier V. D."/>
        </authorList>
    </citation>
    <scope>NUCLEOTIDE SEQUENCE</scope>
    <source>
        <strain evidence="2">AVDCRST_MAG10</strain>
    </source>
</reference>
<protein>
    <submittedName>
        <fullName evidence="2">Aspartate aminotransferase</fullName>
        <ecNumber evidence="2">2.6.1.1</ecNumber>
    </submittedName>
</protein>
<dbReference type="GO" id="GO:0004069">
    <property type="term" value="F:L-aspartate:2-oxoglutarate aminotransferase activity"/>
    <property type="evidence" value="ECO:0007669"/>
    <property type="project" value="UniProtKB-EC"/>
</dbReference>
<feature type="non-terminal residue" evidence="2">
    <location>
        <position position="57"/>
    </location>
</feature>
<feature type="non-terminal residue" evidence="2">
    <location>
        <position position="1"/>
    </location>
</feature>
<keyword evidence="2" id="KW-0032">Aminotransferase</keyword>
<evidence type="ECO:0000313" key="2">
    <source>
        <dbReference type="EMBL" id="CAA9211135.1"/>
    </source>
</evidence>
<keyword evidence="2" id="KW-0808">Transferase</keyword>
<sequence>GARSRSPRSWSRRPRWPPPPAWASVLRATGSCASRSSRTSSASARPCATCEKRSPSF</sequence>
<evidence type="ECO:0000256" key="1">
    <source>
        <dbReference type="SAM" id="MobiDB-lite"/>
    </source>
</evidence>
<dbReference type="EC" id="2.6.1.1" evidence="2"/>
<name>A0A6J4H0T9_9ACTN</name>
<feature type="region of interest" description="Disordered" evidence="1">
    <location>
        <begin position="1"/>
        <end position="57"/>
    </location>
</feature>
<dbReference type="AlphaFoldDB" id="A0A6J4H0T9"/>
<proteinExistence type="predicted"/>
<dbReference type="EMBL" id="CADCTB010000006">
    <property type="protein sequence ID" value="CAA9211135.1"/>
    <property type="molecule type" value="Genomic_DNA"/>
</dbReference>